<dbReference type="SUPFAM" id="SSF81901">
    <property type="entry name" value="HCP-like"/>
    <property type="match status" value="1"/>
</dbReference>
<keyword evidence="2" id="KW-1185">Reference proteome</keyword>
<proteinExistence type="predicted"/>
<dbReference type="Gene3D" id="1.25.40.10">
    <property type="entry name" value="Tetratricopeptide repeat domain"/>
    <property type="match status" value="1"/>
</dbReference>
<dbReference type="SMART" id="SM00671">
    <property type="entry name" value="SEL1"/>
    <property type="match status" value="4"/>
</dbReference>
<dbReference type="AlphaFoldDB" id="A0A370NR72"/>
<sequence>MDLLPFPIVSQGELDHLGPVGLRDKLAGPPQAALAWLGAAAAGGTLAAQALLGQWFLEGRGVARDEARAFAWFKHAAHAGHAGAANLAGRCYENGWGTAADETAAAHWYTVAAERGSDWGMYNLATSLALGRGLATDLPAAFAWFRKAADLGHAKSLNIVGGFYEDGWEVSADARIAADYYRRAAEAGDFRGQFNYARVLALAGEHAGAAAWIARAPGTATSAFIEKMLEYLRLAPQPELRRLHGVAQTAAMNCRNAMPCARQTV</sequence>
<organism evidence="1 2">
    <name type="scientific">Cupriavidus lacunae</name>
    <dbReference type="NCBI Taxonomy" id="2666307"/>
    <lineage>
        <taxon>Bacteria</taxon>
        <taxon>Pseudomonadati</taxon>
        <taxon>Pseudomonadota</taxon>
        <taxon>Betaproteobacteria</taxon>
        <taxon>Burkholderiales</taxon>
        <taxon>Burkholderiaceae</taxon>
        <taxon>Cupriavidus</taxon>
    </lineage>
</organism>
<dbReference type="InterPro" id="IPR011990">
    <property type="entry name" value="TPR-like_helical_dom_sf"/>
</dbReference>
<dbReference type="RefSeq" id="WP_115213579.1">
    <property type="nucleotide sequence ID" value="NZ_QKWJ01000030.1"/>
</dbReference>
<name>A0A370NR72_9BURK</name>
<dbReference type="PANTHER" id="PTHR11102:SF160">
    <property type="entry name" value="ERAD-ASSOCIATED E3 UBIQUITIN-PROTEIN LIGASE COMPONENT HRD3"/>
    <property type="match status" value="1"/>
</dbReference>
<dbReference type="Pfam" id="PF08238">
    <property type="entry name" value="Sel1"/>
    <property type="match status" value="4"/>
</dbReference>
<dbReference type="EMBL" id="QKWJ01000030">
    <property type="protein sequence ID" value="RDK08109.1"/>
    <property type="molecule type" value="Genomic_DNA"/>
</dbReference>
<evidence type="ECO:0000313" key="2">
    <source>
        <dbReference type="Proteomes" id="UP000255165"/>
    </source>
</evidence>
<evidence type="ECO:0000313" key="1">
    <source>
        <dbReference type="EMBL" id="RDK08109.1"/>
    </source>
</evidence>
<comment type="caution">
    <text evidence="1">The sequence shown here is derived from an EMBL/GenBank/DDBJ whole genome shotgun (WGS) entry which is preliminary data.</text>
</comment>
<dbReference type="InterPro" id="IPR050767">
    <property type="entry name" value="Sel1_AlgK"/>
</dbReference>
<protein>
    <submittedName>
        <fullName evidence="1">Sel1 repeat family protein</fullName>
    </submittedName>
</protein>
<reference evidence="2" key="1">
    <citation type="submission" date="2018-06" db="EMBL/GenBank/DDBJ databases">
        <authorList>
            <person name="Feng T."/>
            <person name="Jeon C.O."/>
        </authorList>
    </citation>
    <scope>NUCLEOTIDE SEQUENCE [LARGE SCALE GENOMIC DNA]</scope>
    <source>
        <strain evidence="2">S23</strain>
    </source>
</reference>
<dbReference type="InterPro" id="IPR006597">
    <property type="entry name" value="Sel1-like"/>
</dbReference>
<dbReference type="PANTHER" id="PTHR11102">
    <property type="entry name" value="SEL-1-LIKE PROTEIN"/>
    <property type="match status" value="1"/>
</dbReference>
<gene>
    <name evidence="1" type="ORF">DN412_22330</name>
</gene>
<dbReference type="Proteomes" id="UP000255165">
    <property type="component" value="Unassembled WGS sequence"/>
</dbReference>
<accession>A0A370NR72</accession>